<dbReference type="Proteomes" id="UP001139158">
    <property type="component" value="Unassembled WGS sequence"/>
</dbReference>
<keyword evidence="1" id="KW-0472">Membrane</keyword>
<proteinExistence type="predicted"/>
<feature type="transmembrane region" description="Helical" evidence="1">
    <location>
        <begin position="97"/>
        <end position="124"/>
    </location>
</feature>
<evidence type="ECO:0000256" key="1">
    <source>
        <dbReference type="SAM" id="Phobius"/>
    </source>
</evidence>
<keyword evidence="1" id="KW-0812">Transmembrane</keyword>
<comment type="caution">
    <text evidence="2">The sequence shown here is derived from an EMBL/GenBank/DDBJ whole genome shotgun (WGS) entry which is preliminary data.</text>
</comment>
<dbReference type="AlphaFoldDB" id="A0A9X1MFU1"/>
<name>A0A9X1MFU1_9MICC</name>
<dbReference type="EMBL" id="JAJFZV010000011">
    <property type="protein sequence ID" value="MCC3298425.1"/>
    <property type="molecule type" value="Genomic_DNA"/>
</dbReference>
<accession>A0A9X1MFU1</accession>
<gene>
    <name evidence="2" type="ORF">LJ757_11495</name>
</gene>
<reference evidence="2" key="1">
    <citation type="submission" date="2021-10" db="EMBL/GenBank/DDBJ databases">
        <title>Novel species in genus Arthrobacter.</title>
        <authorList>
            <person name="Liu Y."/>
        </authorList>
    </citation>
    <scope>NUCLEOTIDE SEQUENCE</scope>
    <source>
        <strain evidence="2">Zg-Y453</strain>
    </source>
</reference>
<feature type="transmembrane region" description="Helical" evidence="1">
    <location>
        <begin position="7"/>
        <end position="25"/>
    </location>
</feature>
<feature type="transmembrane region" description="Helical" evidence="1">
    <location>
        <begin position="71"/>
        <end position="91"/>
    </location>
</feature>
<keyword evidence="3" id="KW-1185">Reference proteome</keyword>
<organism evidence="2 3">
    <name type="scientific">Arthrobacter caoxuetaonis</name>
    <dbReference type="NCBI Taxonomy" id="2886935"/>
    <lineage>
        <taxon>Bacteria</taxon>
        <taxon>Bacillati</taxon>
        <taxon>Actinomycetota</taxon>
        <taxon>Actinomycetes</taxon>
        <taxon>Micrococcales</taxon>
        <taxon>Micrococcaceae</taxon>
        <taxon>Arthrobacter</taxon>
    </lineage>
</organism>
<feature type="transmembrane region" description="Helical" evidence="1">
    <location>
        <begin position="45"/>
        <end position="64"/>
    </location>
</feature>
<evidence type="ECO:0000313" key="2">
    <source>
        <dbReference type="EMBL" id="MCC3298425.1"/>
    </source>
</evidence>
<evidence type="ECO:0000313" key="3">
    <source>
        <dbReference type="Proteomes" id="UP001139158"/>
    </source>
</evidence>
<dbReference type="RefSeq" id="WP_227896294.1">
    <property type="nucleotide sequence ID" value="NZ_CP099466.1"/>
</dbReference>
<protein>
    <submittedName>
        <fullName evidence="2">Uncharacterized protein</fullName>
    </submittedName>
</protein>
<sequence length="139" mass="15015">MNQRRKTVLAATALVVLSAGLWWGWFGWDTQRDIDPATGASSGPYEWWQICACIVSWAVIAWAGTELLEPAVVIFLMPAAFTASWILSSALTDDSGLWAIGAVLVAAGTLAANALFVGLLRLLFRKRNRSGARKDPALP</sequence>
<keyword evidence="1" id="KW-1133">Transmembrane helix</keyword>